<dbReference type="PANTHER" id="PTHR46111:SF1">
    <property type="entry name" value="RIBOSOMAL RNA SMALL SUBUNIT METHYLTRANSFERASE I"/>
    <property type="match status" value="1"/>
</dbReference>
<dbReference type="Gene3D" id="3.40.1010.10">
    <property type="entry name" value="Cobalt-precorrin-4 Transmethylase, Domain 1"/>
    <property type="match status" value="1"/>
</dbReference>
<sequence>MNINEQQGILYIVPTPIGNLSDMTYRATKILKTVDCIAAENTRHTQFLLQTYDINNKLISLHKYNEKNKTNIIINYLKNKKNIALVSNAGTPMISDPGFYLLQQCLLYQNIKIVPLPGACAIITALIASGLPTNQFIYEGFLPSSKIARIKKIQLLLNETRTTIFYESPHRLLFTLQDIQQILGKDKNIVIVKELTKIWESIIRMPVIQAIQLINNHNFILKGEIVLLIQGIIKKKKKNNNVKILHTFNILKNVLTTQKAAYYTSKIHNLKKNFLYKYIFKK</sequence>
<evidence type="ECO:0000313" key="8">
    <source>
        <dbReference type="EMBL" id="QCI26629.1"/>
    </source>
</evidence>
<dbReference type="InterPro" id="IPR035996">
    <property type="entry name" value="4pyrrol_Methylase_sf"/>
</dbReference>
<dbReference type="GO" id="GO:0070677">
    <property type="term" value="F:rRNA (cytosine-2'-O-)-methyltransferase activity"/>
    <property type="evidence" value="ECO:0007669"/>
    <property type="project" value="UniProtKB-UniRule"/>
</dbReference>
<evidence type="ECO:0000259" key="7">
    <source>
        <dbReference type="Pfam" id="PF00590"/>
    </source>
</evidence>
<dbReference type="Proteomes" id="UP000298782">
    <property type="component" value="Chromosome"/>
</dbReference>
<feature type="domain" description="Tetrapyrrole methylase" evidence="7">
    <location>
        <begin position="10"/>
        <end position="206"/>
    </location>
</feature>
<dbReference type="InterPro" id="IPR018063">
    <property type="entry name" value="SAM_MeTrfase_RsmI_CS"/>
</dbReference>
<dbReference type="HAMAP" id="MF_01877">
    <property type="entry name" value="16SrRNA_methyltr_I"/>
    <property type="match status" value="1"/>
</dbReference>
<keyword evidence="3 6" id="KW-0489">Methyltransferase</keyword>
<dbReference type="PROSITE" id="PS01296">
    <property type="entry name" value="RSMI"/>
    <property type="match status" value="1"/>
</dbReference>
<protein>
    <recommendedName>
        <fullName evidence="6">Ribosomal RNA small subunit methyltransferase I</fullName>
        <ecNumber evidence="6">2.1.1.198</ecNumber>
    </recommendedName>
    <alternativeName>
        <fullName evidence="6">16S rRNA 2'-O-ribose C1402 methyltransferase</fullName>
    </alternativeName>
    <alternativeName>
        <fullName evidence="6">rRNA (cytidine-2'-O-)-methyltransferase RsmI</fullName>
    </alternativeName>
</protein>
<dbReference type="GO" id="GO:0005737">
    <property type="term" value="C:cytoplasm"/>
    <property type="evidence" value="ECO:0007669"/>
    <property type="project" value="UniProtKB-SubCell"/>
</dbReference>
<dbReference type="InterPro" id="IPR000878">
    <property type="entry name" value="4pyrrol_Mease"/>
</dbReference>
<dbReference type="FunFam" id="3.30.950.10:FF:000002">
    <property type="entry name" value="Ribosomal RNA small subunit methyltransferase I"/>
    <property type="match status" value="1"/>
</dbReference>
<dbReference type="EMBL" id="CP034852">
    <property type="protein sequence ID" value="QCI26629.1"/>
    <property type="molecule type" value="Genomic_DNA"/>
</dbReference>
<dbReference type="InterPro" id="IPR014776">
    <property type="entry name" value="4pyrrole_Mease_sub2"/>
</dbReference>
<dbReference type="InterPro" id="IPR008189">
    <property type="entry name" value="rRNA_ssu_MeTfrase_I"/>
</dbReference>
<dbReference type="InterPro" id="IPR014777">
    <property type="entry name" value="4pyrrole_Mease_sub1"/>
</dbReference>
<keyword evidence="9" id="KW-1185">Reference proteome</keyword>
<dbReference type="Gene3D" id="3.30.950.10">
    <property type="entry name" value="Methyltransferase, Cobalt-precorrin-4 Transmethylase, Domain 2"/>
    <property type="match status" value="1"/>
</dbReference>
<gene>
    <name evidence="6 8" type="primary">rsmI</name>
    <name evidence="8" type="ORF">D9V80_00400</name>
</gene>
<proteinExistence type="inferred from homology"/>
<comment type="function">
    <text evidence="6">Catalyzes the 2'-O-methylation of the ribose of cytidine 1402 (C1402) in 16S rRNA.</text>
</comment>
<evidence type="ECO:0000256" key="3">
    <source>
        <dbReference type="ARBA" id="ARBA00022603"/>
    </source>
</evidence>
<dbReference type="CDD" id="cd11648">
    <property type="entry name" value="RsmI"/>
    <property type="match status" value="1"/>
</dbReference>
<comment type="catalytic activity">
    <reaction evidence="6">
        <text>cytidine(1402) in 16S rRNA + S-adenosyl-L-methionine = 2'-O-methylcytidine(1402) in 16S rRNA + S-adenosyl-L-homocysteine + H(+)</text>
        <dbReference type="Rhea" id="RHEA:42924"/>
        <dbReference type="Rhea" id="RHEA-COMP:10285"/>
        <dbReference type="Rhea" id="RHEA-COMP:10286"/>
        <dbReference type="ChEBI" id="CHEBI:15378"/>
        <dbReference type="ChEBI" id="CHEBI:57856"/>
        <dbReference type="ChEBI" id="CHEBI:59789"/>
        <dbReference type="ChEBI" id="CHEBI:74495"/>
        <dbReference type="ChEBI" id="CHEBI:82748"/>
        <dbReference type="EC" id="2.1.1.198"/>
    </reaction>
</comment>
<name>A0A4D6YB58_9GAMM</name>
<organism evidence="8 9">
    <name type="scientific">Buchnera aphidicola</name>
    <name type="common">Thelaxes californica</name>
    <dbReference type="NCBI Taxonomy" id="1315998"/>
    <lineage>
        <taxon>Bacteria</taxon>
        <taxon>Pseudomonadati</taxon>
        <taxon>Pseudomonadota</taxon>
        <taxon>Gammaproteobacteria</taxon>
        <taxon>Enterobacterales</taxon>
        <taxon>Erwiniaceae</taxon>
        <taxon>Buchnera</taxon>
    </lineage>
</organism>
<dbReference type="OrthoDB" id="9809084at2"/>
<evidence type="ECO:0000256" key="4">
    <source>
        <dbReference type="ARBA" id="ARBA00022679"/>
    </source>
</evidence>
<keyword evidence="4 6" id="KW-0808">Transferase</keyword>
<evidence type="ECO:0000313" key="9">
    <source>
        <dbReference type="Proteomes" id="UP000298782"/>
    </source>
</evidence>
<keyword evidence="1 6" id="KW-0963">Cytoplasm</keyword>
<dbReference type="RefSeq" id="WP_158353134.1">
    <property type="nucleotide sequence ID" value="NZ_CP034852.1"/>
</dbReference>
<dbReference type="SUPFAM" id="SSF53790">
    <property type="entry name" value="Tetrapyrrole methylase"/>
    <property type="match status" value="1"/>
</dbReference>
<evidence type="ECO:0000256" key="5">
    <source>
        <dbReference type="ARBA" id="ARBA00022691"/>
    </source>
</evidence>
<keyword evidence="2 6" id="KW-0698">rRNA processing</keyword>
<evidence type="ECO:0000256" key="2">
    <source>
        <dbReference type="ARBA" id="ARBA00022552"/>
    </source>
</evidence>
<dbReference type="PIRSF" id="PIRSF005917">
    <property type="entry name" value="MTase_YraL"/>
    <property type="match status" value="1"/>
</dbReference>
<reference evidence="8 9" key="1">
    <citation type="submission" date="2018-12" db="EMBL/GenBank/DDBJ databases">
        <authorList>
            <person name="Chong R.A."/>
        </authorList>
    </citation>
    <scope>NUCLEOTIDE SEQUENCE [LARGE SCALE GENOMIC DNA]</scope>
    <source>
        <strain evidence="8 9">Tca</strain>
    </source>
</reference>
<accession>A0A4D6YB58</accession>
<keyword evidence="5 6" id="KW-0949">S-adenosyl-L-methionine</keyword>
<dbReference type="AlphaFoldDB" id="A0A4D6YB58"/>
<evidence type="ECO:0000256" key="1">
    <source>
        <dbReference type="ARBA" id="ARBA00022490"/>
    </source>
</evidence>
<dbReference type="EC" id="2.1.1.198" evidence="6"/>
<dbReference type="PANTHER" id="PTHR46111">
    <property type="entry name" value="RIBOSOMAL RNA SMALL SUBUNIT METHYLTRANSFERASE I"/>
    <property type="match status" value="1"/>
</dbReference>
<comment type="similarity">
    <text evidence="6">Belongs to the methyltransferase superfamily. RsmI family.</text>
</comment>
<comment type="subcellular location">
    <subcellularLocation>
        <location evidence="6">Cytoplasm</location>
    </subcellularLocation>
</comment>
<evidence type="ECO:0000256" key="6">
    <source>
        <dbReference type="HAMAP-Rule" id="MF_01877"/>
    </source>
</evidence>
<dbReference type="Pfam" id="PF00590">
    <property type="entry name" value="TP_methylase"/>
    <property type="match status" value="1"/>
</dbReference>
<reference evidence="8 9" key="2">
    <citation type="submission" date="2019-05" db="EMBL/GenBank/DDBJ databases">
        <title>Genome evolution of the obligate endosymbiont Buchnera aphidicola.</title>
        <authorList>
            <person name="Moran N.A."/>
        </authorList>
    </citation>
    <scope>NUCLEOTIDE SEQUENCE [LARGE SCALE GENOMIC DNA]</scope>
    <source>
        <strain evidence="8 9">Tca</strain>
    </source>
</reference>
<dbReference type="NCBIfam" id="TIGR00096">
    <property type="entry name" value="16S rRNA (cytidine(1402)-2'-O)-methyltransferase"/>
    <property type="match status" value="1"/>
</dbReference>